<dbReference type="InterPro" id="IPR000560">
    <property type="entry name" value="His_Pase_clade-2"/>
</dbReference>
<reference evidence="1" key="2">
    <citation type="submission" date="2020-09" db="EMBL/GenBank/DDBJ databases">
        <authorList>
            <person name="Sun Q."/>
            <person name="Ohkuma M."/>
        </authorList>
    </citation>
    <scope>NUCLEOTIDE SEQUENCE</scope>
    <source>
        <strain evidence="1">JCM 4369</strain>
    </source>
</reference>
<proteinExistence type="predicted"/>
<accession>A0A918M8B3</accession>
<dbReference type="Gene3D" id="3.40.50.1240">
    <property type="entry name" value="Phosphoglycerate mutase-like"/>
    <property type="match status" value="1"/>
</dbReference>
<dbReference type="Pfam" id="PF00328">
    <property type="entry name" value="His_Phos_2"/>
    <property type="match status" value="1"/>
</dbReference>
<keyword evidence="2" id="KW-1185">Reference proteome</keyword>
<dbReference type="AlphaFoldDB" id="A0A918M8B3"/>
<sequence>MRSLTAAMEQVGYGNLSGRGWQEMRDTATRLEHRLPTLFAQIAGQGEKIDVVSSGQGRAVDSAGEFTGALAAADPALKPLIGQTRTDRDLLYFHKAAGGAAYRDYLANDQRLKDTLNAITDQPRTHEAARAVLRRILKEPFTDRITDQTGAAQAVYDLYALLREGSRVLRQRHHLPDGGRPAGRLLPAG</sequence>
<protein>
    <submittedName>
        <fullName evidence="1">Uncharacterized protein</fullName>
    </submittedName>
</protein>
<comment type="caution">
    <text evidence="1">The sequence shown here is derived from an EMBL/GenBank/DDBJ whole genome shotgun (WGS) entry which is preliminary data.</text>
</comment>
<dbReference type="Proteomes" id="UP000618795">
    <property type="component" value="Unassembled WGS sequence"/>
</dbReference>
<evidence type="ECO:0000313" key="2">
    <source>
        <dbReference type="Proteomes" id="UP000618795"/>
    </source>
</evidence>
<evidence type="ECO:0000313" key="1">
    <source>
        <dbReference type="EMBL" id="GGU76087.1"/>
    </source>
</evidence>
<dbReference type="InterPro" id="IPR029033">
    <property type="entry name" value="His_PPase_superfam"/>
</dbReference>
<gene>
    <name evidence="1" type="ORF">GCM10010260_05330</name>
</gene>
<dbReference type="EMBL" id="BMTD01000001">
    <property type="protein sequence ID" value="GGU76087.1"/>
    <property type="molecule type" value="Genomic_DNA"/>
</dbReference>
<organism evidence="1 2">
    <name type="scientific">Streptomyces filipinensis</name>
    <dbReference type="NCBI Taxonomy" id="66887"/>
    <lineage>
        <taxon>Bacteria</taxon>
        <taxon>Bacillati</taxon>
        <taxon>Actinomycetota</taxon>
        <taxon>Actinomycetes</taxon>
        <taxon>Kitasatosporales</taxon>
        <taxon>Streptomycetaceae</taxon>
        <taxon>Streptomyces</taxon>
    </lineage>
</organism>
<reference evidence="1" key="1">
    <citation type="journal article" date="2014" name="Int. J. Syst. Evol. Microbiol.">
        <title>Complete genome sequence of Corynebacterium casei LMG S-19264T (=DSM 44701T), isolated from a smear-ripened cheese.</title>
        <authorList>
            <consortium name="US DOE Joint Genome Institute (JGI-PGF)"/>
            <person name="Walter F."/>
            <person name="Albersmeier A."/>
            <person name="Kalinowski J."/>
            <person name="Ruckert C."/>
        </authorList>
    </citation>
    <scope>NUCLEOTIDE SEQUENCE</scope>
    <source>
        <strain evidence="1">JCM 4369</strain>
    </source>
</reference>
<dbReference type="SUPFAM" id="SSF53254">
    <property type="entry name" value="Phosphoglycerate mutase-like"/>
    <property type="match status" value="1"/>
</dbReference>
<name>A0A918M8B3_9ACTN</name>